<dbReference type="EMBL" id="JAMDMJ010000054">
    <property type="protein sequence ID" value="MCY9599680.1"/>
    <property type="molecule type" value="Genomic_DNA"/>
</dbReference>
<reference evidence="2 3" key="1">
    <citation type="submission" date="2018-01" db="EMBL/GenBank/DDBJ databases">
        <title>The whole genome sequencing and assembly of Paenibacillus chitinolyticus KCCM 41400 strain.</title>
        <authorList>
            <person name="Kim J.-Y."/>
            <person name="Park M.-K."/>
            <person name="Lee Y.-J."/>
            <person name="Yi H."/>
            <person name="Bahn Y.-S."/>
            <person name="Kim J.F."/>
            <person name="Lee D.-W."/>
        </authorList>
    </citation>
    <scope>NUCLEOTIDE SEQUENCE [LARGE SCALE GENOMIC DNA]</scope>
    <source>
        <strain evidence="2 3">KCCM 41400</strain>
    </source>
</reference>
<dbReference type="KEGG" id="pchi:PC41400_21740"/>
<dbReference type="AlphaFoldDB" id="A0A410X0B4"/>
<dbReference type="Proteomes" id="UP001527202">
    <property type="component" value="Unassembled WGS sequence"/>
</dbReference>
<gene>
    <name evidence="1" type="ORF">M5X16_28445</name>
    <name evidence="2" type="ORF">PC41400_21740</name>
</gene>
<dbReference type="Proteomes" id="UP000288943">
    <property type="component" value="Chromosome"/>
</dbReference>
<organism evidence="2 3">
    <name type="scientific">Paenibacillus chitinolyticus</name>
    <dbReference type="NCBI Taxonomy" id="79263"/>
    <lineage>
        <taxon>Bacteria</taxon>
        <taxon>Bacillati</taxon>
        <taxon>Bacillota</taxon>
        <taxon>Bacilli</taxon>
        <taxon>Bacillales</taxon>
        <taxon>Paenibacillaceae</taxon>
        <taxon>Paenibacillus</taxon>
    </lineage>
</organism>
<evidence type="ECO:0000313" key="1">
    <source>
        <dbReference type="EMBL" id="MCY9599680.1"/>
    </source>
</evidence>
<sequence length="88" mass="10008">MSNVNLKLARKRVGELTLLYRKILWIREPDGIWDWFLKREIEELEKDISAAKENMTARPGDHVNLKNIVVVSIPTFLTPDKGAAGYGG</sequence>
<accession>A0A410X0B4</accession>
<name>A0A410X0B4_9BACL</name>
<evidence type="ECO:0000313" key="2">
    <source>
        <dbReference type="EMBL" id="QAV20145.1"/>
    </source>
</evidence>
<dbReference type="OrthoDB" id="2674221at2"/>
<protein>
    <submittedName>
        <fullName evidence="2">Uncharacterized protein</fullName>
    </submittedName>
</protein>
<dbReference type="EMBL" id="CP026520">
    <property type="protein sequence ID" value="QAV20145.1"/>
    <property type="molecule type" value="Genomic_DNA"/>
</dbReference>
<proteinExistence type="predicted"/>
<reference evidence="1 4" key="2">
    <citation type="submission" date="2022-05" db="EMBL/GenBank/DDBJ databases">
        <title>Genome Sequencing of Bee-Associated Microbes.</title>
        <authorList>
            <person name="Dunlap C."/>
        </authorList>
    </citation>
    <scope>NUCLEOTIDE SEQUENCE [LARGE SCALE GENOMIC DNA]</scope>
    <source>
        <strain evidence="1 4">NRRL B-23120</strain>
    </source>
</reference>
<dbReference type="GeneID" id="95377417"/>
<evidence type="ECO:0000313" key="3">
    <source>
        <dbReference type="Proteomes" id="UP000288943"/>
    </source>
</evidence>
<dbReference type="RefSeq" id="WP_042232889.1">
    <property type="nucleotide sequence ID" value="NZ_CP026520.1"/>
</dbReference>
<evidence type="ECO:0000313" key="4">
    <source>
        <dbReference type="Proteomes" id="UP001527202"/>
    </source>
</evidence>
<keyword evidence="4" id="KW-1185">Reference proteome</keyword>